<feature type="compositionally biased region" description="Polar residues" evidence="1">
    <location>
        <begin position="243"/>
        <end position="265"/>
    </location>
</feature>
<feature type="compositionally biased region" description="Acidic residues" evidence="1">
    <location>
        <begin position="145"/>
        <end position="163"/>
    </location>
</feature>
<dbReference type="InterPro" id="IPR052751">
    <property type="entry name" value="Plant_MAPKKK"/>
</dbReference>
<dbReference type="OrthoDB" id="541276at2759"/>
<gene>
    <name evidence="3" type="ORF">BGZ65_010389</name>
</gene>
<evidence type="ECO:0000259" key="2">
    <source>
        <dbReference type="PROSITE" id="PS50011"/>
    </source>
</evidence>
<dbReference type="InterPro" id="IPR000719">
    <property type="entry name" value="Prot_kinase_dom"/>
</dbReference>
<name>A0A9P6JG24_9FUNG</name>
<dbReference type="GO" id="GO:0005524">
    <property type="term" value="F:ATP binding"/>
    <property type="evidence" value="ECO:0007669"/>
    <property type="project" value="InterPro"/>
</dbReference>
<feature type="compositionally biased region" description="Low complexity" evidence="1">
    <location>
        <begin position="230"/>
        <end position="242"/>
    </location>
</feature>
<organism evidence="3 4">
    <name type="scientific">Modicella reniformis</name>
    <dbReference type="NCBI Taxonomy" id="1440133"/>
    <lineage>
        <taxon>Eukaryota</taxon>
        <taxon>Fungi</taxon>
        <taxon>Fungi incertae sedis</taxon>
        <taxon>Mucoromycota</taxon>
        <taxon>Mortierellomycotina</taxon>
        <taxon>Mortierellomycetes</taxon>
        <taxon>Mortierellales</taxon>
        <taxon>Mortierellaceae</taxon>
        <taxon>Modicella</taxon>
    </lineage>
</organism>
<evidence type="ECO:0000256" key="1">
    <source>
        <dbReference type="SAM" id="MobiDB-lite"/>
    </source>
</evidence>
<evidence type="ECO:0000313" key="4">
    <source>
        <dbReference type="Proteomes" id="UP000749646"/>
    </source>
</evidence>
<dbReference type="PANTHER" id="PTHR48011">
    <property type="entry name" value="CCR4-NOT TRANSCRIPTIONAL COMPLEX SUBUNIT CAF120-RELATED"/>
    <property type="match status" value="1"/>
</dbReference>
<dbReference type="EMBL" id="JAAAHW010004800">
    <property type="protein sequence ID" value="KAF9971505.1"/>
    <property type="molecule type" value="Genomic_DNA"/>
</dbReference>
<comment type="caution">
    <text evidence="3">The sequence shown here is derived from an EMBL/GenBank/DDBJ whole genome shotgun (WGS) entry which is preliminary data.</text>
</comment>
<dbReference type="InterPro" id="IPR011009">
    <property type="entry name" value="Kinase-like_dom_sf"/>
</dbReference>
<reference evidence="3" key="1">
    <citation type="journal article" date="2020" name="Fungal Divers.">
        <title>Resolving the Mortierellaceae phylogeny through synthesis of multi-gene phylogenetics and phylogenomics.</title>
        <authorList>
            <person name="Vandepol N."/>
            <person name="Liber J."/>
            <person name="Desiro A."/>
            <person name="Na H."/>
            <person name="Kennedy M."/>
            <person name="Barry K."/>
            <person name="Grigoriev I.V."/>
            <person name="Miller A.N."/>
            <person name="O'Donnell K."/>
            <person name="Stajich J.E."/>
            <person name="Bonito G."/>
        </authorList>
    </citation>
    <scope>NUCLEOTIDE SEQUENCE</scope>
    <source>
        <strain evidence="3">MES-2147</strain>
    </source>
</reference>
<protein>
    <recommendedName>
        <fullName evidence="2">Protein kinase domain-containing protein</fullName>
    </recommendedName>
</protein>
<dbReference type="SUPFAM" id="SSF56112">
    <property type="entry name" value="Protein kinase-like (PK-like)"/>
    <property type="match status" value="1"/>
</dbReference>
<dbReference type="PANTHER" id="PTHR48011:SF4">
    <property type="entry name" value="MITOGEN-ACTIVATED PROTEIN KINASE KINASE KINASE 19"/>
    <property type="match status" value="1"/>
</dbReference>
<feature type="compositionally biased region" description="Low complexity" evidence="1">
    <location>
        <begin position="127"/>
        <end position="144"/>
    </location>
</feature>
<feature type="region of interest" description="Disordered" evidence="1">
    <location>
        <begin position="127"/>
        <end position="163"/>
    </location>
</feature>
<dbReference type="PROSITE" id="PS50011">
    <property type="entry name" value="PROTEIN_KINASE_DOM"/>
    <property type="match status" value="1"/>
</dbReference>
<feature type="region of interest" description="Disordered" evidence="1">
    <location>
        <begin position="1"/>
        <end position="20"/>
    </location>
</feature>
<keyword evidence="4" id="KW-1185">Reference proteome</keyword>
<feature type="domain" description="Protein kinase" evidence="2">
    <location>
        <begin position="1"/>
        <end position="104"/>
    </location>
</feature>
<dbReference type="Proteomes" id="UP000749646">
    <property type="component" value="Unassembled WGS sequence"/>
</dbReference>
<dbReference type="GO" id="GO:0004672">
    <property type="term" value="F:protein kinase activity"/>
    <property type="evidence" value="ECO:0007669"/>
    <property type="project" value="InterPro"/>
</dbReference>
<feature type="compositionally biased region" description="Polar residues" evidence="1">
    <location>
        <begin position="282"/>
        <end position="295"/>
    </location>
</feature>
<sequence>MAPEQQPARAADRRPYSPPKSDVWSLGIIFLNLRFGRNPWKLSRVDMDATFAAYAQDSNVLREMFPELSSSALHFLKRVLCVDPNKRADCSEALELIKRVDTILGEEAHGRDFASMEDCNEERINSELSLGDSSVGSSRSSASESSDDDDEEEEDDDEDDDDYIDSMFRMENDFGTFSAAVNNADRTNSCSSEWSLASSYQSGKSWSDMVEEEEMDFSLPVEFDETPAAPADATAAPDVCATGNSSSTPSSATLDTSNVTPNTYSDDLDDDYYNDHHHEHLTSTTLRSQITTNETLRGHHPRHGSMMTFVPILLKLGSVAKFQSQ</sequence>
<dbReference type="Gene3D" id="1.10.510.10">
    <property type="entry name" value="Transferase(Phosphotransferase) domain 1"/>
    <property type="match status" value="1"/>
</dbReference>
<evidence type="ECO:0000313" key="3">
    <source>
        <dbReference type="EMBL" id="KAF9971505.1"/>
    </source>
</evidence>
<proteinExistence type="predicted"/>
<feature type="region of interest" description="Disordered" evidence="1">
    <location>
        <begin position="230"/>
        <end position="304"/>
    </location>
</feature>
<dbReference type="AlphaFoldDB" id="A0A9P6JG24"/>
<dbReference type="Pfam" id="PF00069">
    <property type="entry name" value="Pkinase"/>
    <property type="match status" value="1"/>
</dbReference>
<dbReference type="GO" id="GO:0007165">
    <property type="term" value="P:signal transduction"/>
    <property type="evidence" value="ECO:0007669"/>
    <property type="project" value="TreeGrafter"/>
</dbReference>
<accession>A0A9P6JG24</accession>